<dbReference type="AlphaFoldDB" id="X1QPC9"/>
<evidence type="ECO:0000313" key="1">
    <source>
        <dbReference type="EMBL" id="GAI70088.1"/>
    </source>
</evidence>
<gene>
    <name evidence="1" type="ORF">S12H4_00708</name>
</gene>
<comment type="caution">
    <text evidence="1">The sequence shown here is derived from an EMBL/GenBank/DDBJ whole genome shotgun (WGS) entry which is preliminary data.</text>
</comment>
<protein>
    <submittedName>
        <fullName evidence="1">Uncharacterized protein</fullName>
    </submittedName>
</protein>
<organism evidence="1">
    <name type="scientific">marine sediment metagenome</name>
    <dbReference type="NCBI Taxonomy" id="412755"/>
    <lineage>
        <taxon>unclassified sequences</taxon>
        <taxon>metagenomes</taxon>
        <taxon>ecological metagenomes</taxon>
    </lineage>
</organism>
<name>X1QPC9_9ZZZZ</name>
<sequence>MLKTLTVTHKMPLGGMAFYIHGRNQNLILALQTGGYTLSGTPMRDPCRVEAFSSWLLDDNDQLYRGAHIQLGMLTGELNSALLILKGGIQGAGGDPHVVLRDFRSEWGLVTFVHNIVNITPGDYHLRTVVMYE</sequence>
<reference evidence="1" key="1">
    <citation type="journal article" date="2014" name="Front. Microbiol.">
        <title>High frequency of phylogenetically diverse reductive dehalogenase-homologous genes in deep subseafloor sedimentary metagenomes.</title>
        <authorList>
            <person name="Kawai M."/>
            <person name="Futagami T."/>
            <person name="Toyoda A."/>
            <person name="Takaki Y."/>
            <person name="Nishi S."/>
            <person name="Hori S."/>
            <person name="Arai W."/>
            <person name="Tsubouchi T."/>
            <person name="Morono Y."/>
            <person name="Uchiyama I."/>
            <person name="Ito T."/>
            <person name="Fujiyama A."/>
            <person name="Inagaki F."/>
            <person name="Takami H."/>
        </authorList>
    </citation>
    <scope>NUCLEOTIDE SEQUENCE</scope>
    <source>
        <strain evidence="1">Expedition CK06-06</strain>
    </source>
</reference>
<accession>X1QPC9</accession>
<proteinExistence type="predicted"/>
<dbReference type="EMBL" id="BARW01000101">
    <property type="protein sequence ID" value="GAI70088.1"/>
    <property type="molecule type" value="Genomic_DNA"/>
</dbReference>